<organism evidence="2 3">
    <name type="scientific">Glossina pallidipes</name>
    <name type="common">Tsetse fly</name>
    <dbReference type="NCBI Taxonomy" id="7398"/>
    <lineage>
        <taxon>Eukaryota</taxon>
        <taxon>Metazoa</taxon>
        <taxon>Ecdysozoa</taxon>
        <taxon>Arthropoda</taxon>
        <taxon>Hexapoda</taxon>
        <taxon>Insecta</taxon>
        <taxon>Pterygota</taxon>
        <taxon>Neoptera</taxon>
        <taxon>Endopterygota</taxon>
        <taxon>Diptera</taxon>
        <taxon>Brachycera</taxon>
        <taxon>Muscomorpha</taxon>
        <taxon>Hippoboscoidea</taxon>
        <taxon>Glossinidae</taxon>
        <taxon>Glossina</taxon>
    </lineage>
</organism>
<evidence type="ECO:0000313" key="2">
    <source>
        <dbReference type="EnsemblMetazoa" id="GPAI032599-PA"/>
    </source>
</evidence>
<dbReference type="VEuPathDB" id="VectorBase:GPAI032599"/>
<dbReference type="AlphaFoldDB" id="A0A1B0A2N9"/>
<protein>
    <submittedName>
        <fullName evidence="2">Uncharacterized protein</fullName>
    </submittedName>
</protein>
<dbReference type="EnsemblMetazoa" id="GPAI032599-RA">
    <property type="protein sequence ID" value="GPAI032599-PA"/>
    <property type="gene ID" value="GPAI032599"/>
</dbReference>
<reference evidence="2" key="2">
    <citation type="submission" date="2020-05" db="UniProtKB">
        <authorList>
            <consortium name="EnsemblMetazoa"/>
        </authorList>
    </citation>
    <scope>IDENTIFICATION</scope>
    <source>
        <strain evidence="2">IAEA</strain>
    </source>
</reference>
<sequence>MYDDEVSVCAYTYNDDDGHDGDGNGDVDADGDGDVEGEQGHLWFEKVKRKLPAQEVYIHTNNTTKHSFSAIPFIAHYPLCRVPITSTNSRDHFVFIIGNGTRLDEEELYPKCYNIFSFQGCVLFIMWGANFGVGPDCSAEVNAPIPEARKIVHKGPGYGKATVTEANVIEALVSSRILEQLNEKRFGSQTKEMIIHRGKDVIKILYENK</sequence>
<name>A0A1B0A2N9_GLOPL</name>
<evidence type="ECO:0000313" key="3">
    <source>
        <dbReference type="Proteomes" id="UP000092445"/>
    </source>
</evidence>
<accession>A0A1B0A2N9</accession>
<keyword evidence="3" id="KW-1185">Reference proteome</keyword>
<evidence type="ECO:0000256" key="1">
    <source>
        <dbReference type="SAM" id="MobiDB-lite"/>
    </source>
</evidence>
<proteinExistence type="predicted"/>
<reference evidence="3" key="1">
    <citation type="submission" date="2014-03" db="EMBL/GenBank/DDBJ databases">
        <authorList>
            <person name="Aksoy S."/>
            <person name="Warren W."/>
            <person name="Wilson R.K."/>
        </authorList>
    </citation>
    <scope>NUCLEOTIDE SEQUENCE [LARGE SCALE GENOMIC DNA]</scope>
    <source>
        <strain evidence="3">IAEA</strain>
    </source>
</reference>
<dbReference type="Proteomes" id="UP000092445">
    <property type="component" value="Unassembled WGS sequence"/>
</dbReference>
<feature type="compositionally biased region" description="Acidic residues" evidence="1">
    <location>
        <begin position="14"/>
        <end position="32"/>
    </location>
</feature>
<feature type="region of interest" description="Disordered" evidence="1">
    <location>
        <begin position="13"/>
        <end position="32"/>
    </location>
</feature>